<organism evidence="2 3">
    <name type="scientific">Tetrapisispora phaffii (strain ATCC 24235 / CBS 4417 / NBRC 1672 / NRRL Y-8282 / UCD 70-5)</name>
    <name type="common">Yeast</name>
    <name type="synonym">Fabospora phaffii</name>
    <dbReference type="NCBI Taxonomy" id="1071381"/>
    <lineage>
        <taxon>Eukaryota</taxon>
        <taxon>Fungi</taxon>
        <taxon>Dikarya</taxon>
        <taxon>Ascomycota</taxon>
        <taxon>Saccharomycotina</taxon>
        <taxon>Saccharomycetes</taxon>
        <taxon>Saccharomycetales</taxon>
        <taxon>Saccharomycetaceae</taxon>
        <taxon>Tetrapisispora</taxon>
    </lineage>
</organism>
<dbReference type="EMBL" id="HE612859">
    <property type="protein sequence ID" value="CCE62989.1"/>
    <property type="molecule type" value="Genomic_DNA"/>
</dbReference>
<dbReference type="OMA" id="WICLEES"/>
<reference evidence="2 3" key="1">
    <citation type="journal article" date="2011" name="Proc. Natl. Acad. Sci. U.S.A.">
        <title>Evolutionary erosion of yeast sex chromosomes by mating-type switching accidents.</title>
        <authorList>
            <person name="Gordon J.L."/>
            <person name="Armisen D."/>
            <person name="Proux-Wera E."/>
            <person name="Oheigeartaigh S.S."/>
            <person name="Byrne K.P."/>
            <person name="Wolfe K.H."/>
        </authorList>
    </citation>
    <scope>NUCLEOTIDE SEQUENCE [LARGE SCALE GENOMIC DNA]</scope>
    <source>
        <strain evidence="3">ATCC 24235 / CBS 4417 / NBRC 1672 / NRRL Y-8282 / UCD 70-5</strain>
    </source>
</reference>
<dbReference type="AlphaFoldDB" id="G8BT18"/>
<dbReference type="STRING" id="1071381.G8BT18"/>
<keyword evidence="1" id="KW-0812">Transmembrane</keyword>
<sequence>MIGLPFKRCHCWVCLDDSDFDSTWIIHQCGCQLQIHKKCYFKWLYSLNKEHISQQLRNRSNGLISEETLYKRLCYLFDGHRDFYRNISFVENIVGIPIIGIPCFTFICIPMIFSFETLGVNCFSKMITEYPLPPPITSVYCPQCKKYIKKSDLDITSDSIILKLSYWGKKLIRWGISLVAISLPIVNLGKLWFQLGLWQLRQVFPEEILTALCDISTTKALDVYGGTVNGILSVPSSSKIVIFGFPLYLLGLAGDYDLFNRLRWLAPVVALKLKVSNDQSLNIARTCINISYGFISLHSYIIKPLQNKYYYKMVKDAKPYYLHDNEDSEGDTILDSYRGKYGNILISTRIFDVFIEATLWPLLGRIVGEKIFCGFIWLQNNSYVTYQPDASPNSLSMIFNFAGMGIVSLANQVFKGYVTRLRVQELKELQRNTMQLDD</sequence>
<evidence type="ECO:0000313" key="2">
    <source>
        <dbReference type="EMBL" id="CCE62989.1"/>
    </source>
</evidence>
<dbReference type="Proteomes" id="UP000005666">
    <property type="component" value="Chromosome 4"/>
</dbReference>
<keyword evidence="1" id="KW-1133">Transmembrane helix</keyword>
<feature type="transmembrane region" description="Helical" evidence="1">
    <location>
        <begin position="89"/>
        <end position="113"/>
    </location>
</feature>
<dbReference type="eggNOG" id="ENOG502RQF8">
    <property type="taxonomic scope" value="Eukaryota"/>
</dbReference>
<dbReference type="HOGENOM" id="CLU_636401_0_0_1"/>
<keyword evidence="1" id="KW-0472">Membrane</keyword>
<dbReference type="RefSeq" id="XP_003685423.1">
    <property type="nucleotide sequence ID" value="XM_003685375.1"/>
</dbReference>
<keyword evidence="3" id="KW-1185">Reference proteome</keyword>
<dbReference type="KEGG" id="tpf:TPHA_0D03540"/>
<dbReference type="OrthoDB" id="4070369at2759"/>
<proteinExistence type="predicted"/>
<name>G8BT18_TETPH</name>
<gene>
    <name evidence="2" type="primary">TPHA0D03540</name>
    <name evidence="2" type="ordered locus">TPHA_0D03540</name>
</gene>
<protein>
    <submittedName>
        <fullName evidence="2">Uncharacterized protein</fullName>
    </submittedName>
</protein>
<feature type="transmembrane region" description="Helical" evidence="1">
    <location>
        <begin position="171"/>
        <end position="193"/>
    </location>
</feature>
<dbReference type="GeneID" id="11531034"/>
<accession>G8BT18</accession>
<evidence type="ECO:0000313" key="3">
    <source>
        <dbReference type="Proteomes" id="UP000005666"/>
    </source>
</evidence>
<evidence type="ECO:0000256" key="1">
    <source>
        <dbReference type="SAM" id="Phobius"/>
    </source>
</evidence>